<dbReference type="Proteomes" id="UP000541558">
    <property type="component" value="Unassembled WGS sequence"/>
</dbReference>
<name>A0A8H5CJ11_9AGAR</name>
<evidence type="ECO:0000313" key="2">
    <source>
        <dbReference type="Proteomes" id="UP000541558"/>
    </source>
</evidence>
<accession>A0A8H5CJ11</accession>
<dbReference type="EMBL" id="JAACJK010000001">
    <property type="protein sequence ID" value="KAF5342219.1"/>
    <property type="molecule type" value="Genomic_DNA"/>
</dbReference>
<organism evidence="1 2">
    <name type="scientific">Ephemerocybe angulata</name>
    <dbReference type="NCBI Taxonomy" id="980116"/>
    <lineage>
        <taxon>Eukaryota</taxon>
        <taxon>Fungi</taxon>
        <taxon>Dikarya</taxon>
        <taxon>Basidiomycota</taxon>
        <taxon>Agaricomycotina</taxon>
        <taxon>Agaricomycetes</taxon>
        <taxon>Agaricomycetidae</taxon>
        <taxon>Agaricales</taxon>
        <taxon>Agaricineae</taxon>
        <taxon>Psathyrellaceae</taxon>
        <taxon>Ephemerocybe</taxon>
    </lineage>
</organism>
<keyword evidence="2" id="KW-1185">Reference proteome</keyword>
<evidence type="ECO:0000313" key="1">
    <source>
        <dbReference type="EMBL" id="KAF5342219.1"/>
    </source>
</evidence>
<sequence length="561" mass="63381">MTMHALSQPHPIHNLPAELLSNIFLELMHDFNDQGDTAKGPIPSILVTHICSSWRTTALECRTLWSIIPFSASENDNLLQTLLKRSGSAPLSVRFRSSNQPDQDEDDTDQSAIAIERFSLITSQWHRLRSLEILEQHRPTNIPLDILQEHYSDGTPAPLLEKLVLIARDIPYSKLSARKLLGGDSGCPALRHLEIVNYAFQSWQVLPLGAALTHLAVECDVGLQCYGRPPVQQLWPMLKRIRRNLEHLRVGYLLNIVRTNVAAGTPEVIEPRRIFFPKLRRLELVDLIEPLVYFLPRVGFPRSTGVDIEVQNIPSPPACLVTHLVECLKGAWEGPYDGADGADFKVGELEISERRDASSAVLNRSPYRLSRIGARFSDGRGELAFSVQLGSHLGAHRTVTLLSTLNIILIFHSRLDLSPLRVLRLKGLAWSLPEDVWKGVFVPLPELGTIRFDESAVLRFLKWLRNNSLATSADGNSRKHLTRPSFPNLSRLELHSIHLDPVEDARAAARLLLDVLEQRLALRSHGYPTVEVDIMKCFWFERGDYEKVRMEIGASVYWDER</sequence>
<comment type="caution">
    <text evidence="1">The sequence shown here is derived from an EMBL/GenBank/DDBJ whole genome shotgun (WGS) entry which is preliminary data.</text>
</comment>
<dbReference type="AlphaFoldDB" id="A0A8H5CJ11"/>
<protein>
    <recommendedName>
        <fullName evidence="3">F-box domain-containing protein</fullName>
    </recommendedName>
</protein>
<gene>
    <name evidence="1" type="ORF">D9611_001321</name>
</gene>
<evidence type="ECO:0008006" key="3">
    <source>
        <dbReference type="Google" id="ProtNLM"/>
    </source>
</evidence>
<proteinExistence type="predicted"/>
<reference evidence="1 2" key="1">
    <citation type="journal article" date="2020" name="ISME J.">
        <title>Uncovering the hidden diversity of litter-decomposition mechanisms in mushroom-forming fungi.</title>
        <authorList>
            <person name="Floudas D."/>
            <person name="Bentzer J."/>
            <person name="Ahren D."/>
            <person name="Johansson T."/>
            <person name="Persson P."/>
            <person name="Tunlid A."/>
        </authorList>
    </citation>
    <scope>NUCLEOTIDE SEQUENCE [LARGE SCALE GENOMIC DNA]</scope>
    <source>
        <strain evidence="1 2">CBS 175.51</strain>
    </source>
</reference>
<dbReference type="OrthoDB" id="3014681at2759"/>